<feature type="compositionally biased region" description="Polar residues" evidence="1">
    <location>
        <begin position="84"/>
        <end position="97"/>
    </location>
</feature>
<feature type="compositionally biased region" description="Basic and acidic residues" evidence="1">
    <location>
        <begin position="23"/>
        <end position="42"/>
    </location>
</feature>
<name>A0AAD6Y2E0_9AGAR</name>
<dbReference type="Proteomes" id="UP001219525">
    <property type="component" value="Unassembled WGS sequence"/>
</dbReference>
<evidence type="ECO:0000256" key="1">
    <source>
        <dbReference type="SAM" id="MobiDB-lite"/>
    </source>
</evidence>
<feature type="region of interest" description="Disordered" evidence="1">
    <location>
        <begin position="1"/>
        <end position="120"/>
    </location>
</feature>
<accession>A0AAD6Y2E0</accession>
<reference evidence="2" key="1">
    <citation type="submission" date="2023-03" db="EMBL/GenBank/DDBJ databases">
        <title>Massive genome expansion in bonnet fungi (Mycena s.s.) driven by repeated elements and novel gene families across ecological guilds.</title>
        <authorList>
            <consortium name="Lawrence Berkeley National Laboratory"/>
            <person name="Harder C.B."/>
            <person name="Miyauchi S."/>
            <person name="Viragh M."/>
            <person name="Kuo A."/>
            <person name="Thoen E."/>
            <person name="Andreopoulos B."/>
            <person name="Lu D."/>
            <person name="Skrede I."/>
            <person name="Drula E."/>
            <person name="Henrissat B."/>
            <person name="Morin E."/>
            <person name="Kohler A."/>
            <person name="Barry K."/>
            <person name="LaButti K."/>
            <person name="Morin E."/>
            <person name="Salamov A."/>
            <person name="Lipzen A."/>
            <person name="Mereny Z."/>
            <person name="Hegedus B."/>
            <person name="Baldrian P."/>
            <person name="Stursova M."/>
            <person name="Weitz H."/>
            <person name="Taylor A."/>
            <person name="Grigoriev I.V."/>
            <person name="Nagy L.G."/>
            <person name="Martin F."/>
            <person name="Kauserud H."/>
        </authorList>
    </citation>
    <scope>NUCLEOTIDE SEQUENCE</scope>
    <source>
        <strain evidence="2">9144</strain>
    </source>
</reference>
<proteinExistence type="predicted"/>
<feature type="compositionally biased region" description="Low complexity" evidence="1">
    <location>
        <begin position="49"/>
        <end position="70"/>
    </location>
</feature>
<organism evidence="2 3">
    <name type="scientific">Mycena pura</name>
    <dbReference type="NCBI Taxonomy" id="153505"/>
    <lineage>
        <taxon>Eukaryota</taxon>
        <taxon>Fungi</taxon>
        <taxon>Dikarya</taxon>
        <taxon>Basidiomycota</taxon>
        <taxon>Agaricomycotina</taxon>
        <taxon>Agaricomycetes</taxon>
        <taxon>Agaricomycetidae</taxon>
        <taxon>Agaricales</taxon>
        <taxon>Marasmiineae</taxon>
        <taxon>Mycenaceae</taxon>
        <taxon>Mycena</taxon>
    </lineage>
</organism>
<feature type="compositionally biased region" description="Polar residues" evidence="1">
    <location>
        <begin position="190"/>
        <end position="206"/>
    </location>
</feature>
<feature type="region of interest" description="Disordered" evidence="1">
    <location>
        <begin position="153"/>
        <end position="264"/>
    </location>
</feature>
<keyword evidence="3" id="KW-1185">Reference proteome</keyword>
<feature type="compositionally biased region" description="Basic and acidic residues" evidence="1">
    <location>
        <begin position="98"/>
        <end position="107"/>
    </location>
</feature>
<evidence type="ECO:0000313" key="2">
    <source>
        <dbReference type="EMBL" id="KAJ7193370.1"/>
    </source>
</evidence>
<dbReference type="EMBL" id="JARJCW010000109">
    <property type="protein sequence ID" value="KAJ7193370.1"/>
    <property type="molecule type" value="Genomic_DNA"/>
</dbReference>
<sequence length="264" mass="29406">MAHYNAEAEPFEESQGNRSAKASPDELKAFYHEMQKTDLERKLSKRKSSSGSIWSRKSKRTSTSQTQSPQSPAPAPSRKPPSLNHPSTTSIARVPSSSREHGGDRIDAVPPMPLSRSIIPEPLNELPAWYRDSAYFTTRYPMHNPVGPKWYKNHHLVPPSTSRLGGHPPSVFSTSFPPMAPGDRSETNLRRSPSKSPLPTPNSSQIRMEDVSNLPRSRKTSQTAHDNVDLMDVSDPWGTPWHHESPYDVGKSNSPVSAEEVRLL</sequence>
<evidence type="ECO:0000313" key="3">
    <source>
        <dbReference type="Proteomes" id="UP001219525"/>
    </source>
</evidence>
<comment type="caution">
    <text evidence="2">The sequence shown here is derived from an EMBL/GenBank/DDBJ whole genome shotgun (WGS) entry which is preliminary data.</text>
</comment>
<gene>
    <name evidence="2" type="ORF">GGX14DRAFT_589340</name>
</gene>
<protein>
    <submittedName>
        <fullName evidence="2">Uncharacterized protein</fullName>
    </submittedName>
</protein>
<dbReference type="AlphaFoldDB" id="A0AAD6Y2E0"/>